<evidence type="ECO:0008006" key="5">
    <source>
        <dbReference type="Google" id="ProtNLM"/>
    </source>
</evidence>
<name>A0A1H8PS99_9ACTN</name>
<dbReference type="AlphaFoldDB" id="A0A1H8PS99"/>
<gene>
    <name evidence="3" type="ORF">SAMN05660991_00341</name>
</gene>
<proteinExistence type="predicted"/>
<protein>
    <recommendedName>
        <fullName evidence="5">GXWXG protein</fullName>
    </recommendedName>
</protein>
<sequence>MSSAVGVLALFDSLEPVAPEELVGRWRGAELPTGSRLDGLLTLHGWWGKEVLDPETVHPLLFPGRDGVPRPVTPWPVPLAVLLHAPGLARTLPARLGVAAVLPLLRARRPGARVRTVAHRGVATAAIVYDALPIIDAFRRVDAATLLGLMDLRGLEEPFAFVLSRAPRSSGAAAAR</sequence>
<dbReference type="STRING" id="673521.SAMN05660991_00341"/>
<dbReference type="RefSeq" id="WP_091939453.1">
    <property type="nucleotide sequence ID" value="NZ_FOEE01000001.1"/>
</dbReference>
<dbReference type="EMBL" id="FOEE01000001">
    <property type="protein sequence ID" value="SEO44656.1"/>
    <property type="molecule type" value="Genomic_DNA"/>
</dbReference>
<dbReference type="Gene3D" id="2.40.128.580">
    <property type="entry name" value="GXWXG domain"/>
    <property type="match status" value="1"/>
</dbReference>
<dbReference type="InterPro" id="IPR025951">
    <property type="entry name" value="GXWXG_dom"/>
</dbReference>
<dbReference type="Proteomes" id="UP000198960">
    <property type="component" value="Unassembled WGS sequence"/>
</dbReference>
<evidence type="ECO:0000313" key="4">
    <source>
        <dbReference type="Proteomes" id="UP000198960"/>
    </source>
</evidence>
<accession>A0A1H8PS99</accession>
<evidence type="ECO:0000259" key="1">
    <source>
        <dbReference type="Pfam" id="PF14231"/>
    </source>
</evidence>
<reference evidence="4" key="1">
    <citation type="submission" date="2016-10" db="EMBL/GenBank/DDBJ databases">
        <authorList>
            <person name="Varghese N."/>
            <person name="Submissions S."/>
        </authorList>
    </citation>
    <scope>NUCLEOTIDE SEQUENCE [LARGE SCALE GENOMIC DNA]</scope>
    <source>
        <strain evidence="4">DSM 45413</strain>
    </source>
</reference>
<dbReference type="Pfam" id="PF14231">
    <property type="entry name" value="GXWXG"/>
    <property type="match status" value="1"/>
</dbReference>
<dbReference type="InterPro" id="IPR025568">
    <property type="entry name" value="DUF4334"/>
</dbReference>
<evidence type="ECO:0000313" key="3">
    <source>
        <dbReference type="EMBL" id="SEO44656.1"/>
    </source>
</evidence>
<keyword evidence="4" id="KW-1185">Reference proteome</keyword>
<dbReference type="Pfam" id="PF14232">
    <property type="entry name" value="DUF4334"/>
    <property type="match status" value="1"/>
</dbReference>
<organism evidence="3 4">
    <name type="scientific">Trujillonella endophytica</name>
    <dbReference type="NCBI Taxonomy" id="673521"/>
    <lineage>
        <taxon>Bacteria</taxon>
        <taxon>Bacillati</taxon>
        <taxon>Actinomycetota</taxon>
        <taxon>Actinomycetes</taxon>
        <taxon>Geodermatophilales</taxon>
        <taxon>Geodermatophilaceae</taxon>
        <taxon>Trujillonella</taxon>
    </lineage>
</organism>
<evidence type="ECO:0000259" key="2">
    <source>
        <dbReference type="Pfam" id="PF14232"/>
    </source>
</evidence>
<feature type="domain" description="DUF4334" evidence="2">
    <location>
        <begin position="111"/>
        <end position="165"/>
    </location>
</feature>
<feature type="domain" description="GXWXG" evidence="1">
    <location>
        <begin position="9"/>
        <end position="67"/>
    </location>
</feature>
<dbReference type="OrthoDB" id="8905397at2"/>